<evidence type="ECO:0000256" key="1">
    <source>
        <dbReference type="ARBA" id="ARBA00004123"/>
    </source>
</evidence>
<dbReference type="FunFam" id="3.40.1810.10:FF:000024">
    <property type="entry name" value="Agamous-like MADS-box protein AGL80"/>
    <property type="match status" value="1"/>
</dbReference>
<dbReference type="PROSITE" id="PS50066">
    <property type="entry name" value="MADS_BOX_2"/>
    <property type="match status" value="1"/>
</dbReference>
<organism evidence="8 9">
    <name type="scientific">Cardamine amara subsp. amara</name>
    <dbReference type="NCBI Taxonomy" id="228776"/>
    <lineage>
        <taxon>Eukaryota</taxon>
        <taxon>Viridiplantae</taxon>
        <taxon>Streptophyta</taxon>
        <taxon>Embryophyta</taxon>
        <taxon>Tracheophyta</taxon>
        <taxon>Spermatophyta</taxon>
        <taxon>Magnoliopsida</taxon>
        <taxon>eudicotyledons</taxon>
        <taxon>Gunneridae</taxon>
        <taxon>Pentapetalae</taxon>
        <taxon>rosids</taxon>
        <taxon>malvids</taxon>
        <taxon>Brassicales</taxon>
        <taxon>Brassicaceae</taxon>
        <taxon>Cardamineae</taxon>
        <taxon>Cardamine</taxon>
    </lineage>
</organism>
<sequence>MARKKINLAYIANDSMRKATFNKRKKGFVKKIHELSVLCGVEACAVIHNPFNSTSEVWPSNAGVEKVVERFEMLTEMEQEKKMVNHEGFIRQSILKTMESTKKKKKENAERTMKEAMFHILSGKGVQLKLTYKDRDDLCKYIDQYLKELYNHRDGNQNQSHREYGESSSAPNVMAPPTSIADVGSSSSFPNLDVFNTPQLTNESWALRNMIPSNQRSDWVSTFASNFFTGPAAAQQSCYPMMNPVSVYDQLPNLSYPNHHQYQHQHQHQDLIGYPIMAQNEVYNLNQNQQNNNMLLDHMNQYPGEMEFALMANNNHYYQHQP</sequence>
<evidence type="ECO:0000256" key="3">
    <source>
        <dbReference type="ARBA" id="ARBA00023125"/>
    </source>
</evidence>
<keyword evidence="5" id="KW-0539">Nucleus</keyword>
<keyword evidence="2" id="KW-0805">Transcription regulation</keyword>
<feature type="compositionally biased region" description="Basic and acidic residues" evidence="6">
    <location>
        <begin position="153"/>
        <end position="165"/>
    </location>
</feature>
<dbReference type="InterPro" id="IPR036879">
    <property type="entry name" value="TF_MADSbox_sf"/>
</dbReference>
<evidence type="ECO:0000256" key="6">
    <source>
        <dbReference type="SAM" id="MobiDB-lite"/>
    </source>
</evidence>
<evidence type="ECO:0000256" key="5">
    <source>
        <dbReference type="ARBA" id="ARBA00023242"/>
    </source>
</evidence>
<accession>A0ABD1AZY2</accession>
<feature type="region of interest" description="Disordered" evidence="6">
    <location>
        <begin position="153"/>
        <end position="173"/>
    </location>
</feature>
<comment type="subcellular location">
    <subcellularLocation>
        <location evidence="1">Nucleus</location>
    </subcellularLocation>
</comment>
<evidence type="ECO:0000313" key="8">
    <source>
        <dbReference type="EMBL" id="KAL1211778.1"/>
    </source>
</evidence>
<evidence type="ECO:0000256" key="4">
    <source>
        <dbReference type="ARBA" id="ARBA00023163"/>
    </source>
</evidence>
<dbReference type="PANTHER" id="PTHR11945:SF704">
    <property type="entry name" value="AGAMOUS-LIKE 46-RELATED"/>
    <property type="match status" value="1"/>
</dbReference>
<dbReference type="InterPro" id="IPR002100">
    <property type="entry name" value="TF_MADSbox"/>
</dbReference>
<evidence type="ECO:0000313" key="9">
    <source>
        <dbReference type="Proteomes" id="UP001558713"/>
    </source>
</evidence>
<dbReference type="Proteomes" id="UP001558713">
    <property type="component" value="Unassembled WGS sequence"/>
</dbReference>
<dbReference type="PRINTS" id="PR00404">
    <property type="entry name" value="MADSDOMAIN"/>
</dbReference>
<feature type="domain" description="MADS-box" evidence="7">
    <location>
        <begin position="1"/>
        <end position="47"/>
    </location>
</feature>
<protein>
    <submittedName>
        <fullName evidence="8">Agamous-like MADS-box protein AGL80</fullName>
    </submittedName>
</protein>
<evidence type="ECO:0000259" key="7">
    <source>
        <dbReference type="PROSITE" id="PS50066"/>
    </source>
</evidence>
<dbReference type="PANTHER" id="PTHR11945">
    <property type="entry name" value="MADS BOX PROTEIN"/>
    <property type="match status" value="1"/>
</dbReference>
<keyword evidence="3" id="KW-0238">DNA-binding</keyword>
<dbReference type="AlphaFoldDB" id="A0ABD1AZY2"/>
<keyword evidence="4" id="KW-0804">Transcription</keyword>
<reference evidence="8 9" key="1">
    <citation type="submission" date="2024-04" db="EMBL/GenBank/DDBJ databases">
        <title>Genome assembly C_amara_ONT_v2.</title>
        <authorList>
            <person name="Yant L."/>
            <person name="Moore C."/>
            <person name="Slenker M."/>
        </authorList>
    </citation>
    <scope>NUCLEOTIDE SEQUENCE [LARGE SCALE GENOMIC DNA]</scope>
    <source>
        <tissue evidence="8">Leaf</tissue>
    </source>
</reference>
<proteinExistence type="predicted"/>
<comment type="caution">
    <text evidence="8">The sequence shown here is derived from an EMBL/GenBank/DDBJ whole genome shotgun (WGS) entry which is preliminary data.</text>
</comment>
<name>A0ABD1AZY2_CARAN</name>
<gene>
    <name evidence="8" type="ORF">V5N11_023768</name>
</gene>
<dbReference type="CDD" id="cd00266">
    <property type="entry name" value="MADS_SRF_like"/>
    <property type="match status" value="1"/>
</dbReference>
<dbReference type="SMART" id="SM00432">
    <property type="entry name" value="MADS"/>
    <property type="match status" value="1"/>
</dbReference>
<dbReference type="SUPFAM" id="SSF55455">
    <property type="entry name" value="SRF-like"/>
    <property type="match status" value="1"/>
</dbReference>
<evidence type="ECO:0000256" key="2">
    <source>
        <dbReference type="ARBA" id="ARBA00023015"/>
    </source>
</evidence>
<dbReference type="GO" id="GO:0003677">
    <property type="term" value="F:DNA binding"/>
    <property type="evidence" value="ECO:0007669"/>
    <property type="project" value="UniProtKB-KW"/>
</dbReference>
<keyword evidence="9" id="KW-1185">Reference proteome</keyword>
<dbReference type="Gene3D" id="3.40.1810.10">
    <property type="entry name" value="Transcription factor, MADS-box"/>
    <property type="match status" value="1"/>
</dbReference>
<dbReference type="EMBL" id="JBANAX010000379">
    <property type="protein sequence ID" value="KAL1211778.1"/>
    <property type="molecule type" value="Genomic_DNA"/>
</dbReference>
<dbReference type="InterPro" id="IPR033897">
    <property type="entry name" value="SRF-like_MADS-box"/>
</dbReference>
<dbReference type="GO" id="GO:0005634">
    <property type="term" value="C:nucleus"/>
    <property type="evidence" value="ECO:0007669"/>
    <property type="project" value="UniProtKB-SubCell"/>
</dbReference>
<dbReference type="Pfam" id="PF00319">
    <property type="entry name" value="SRF-TF"/>
    <property type="match status" value="1"/>
</dbReference>